<evidence type="ECO:0000313" key="2">
    <source>
        <dbReference type="EMBL" id="KAF6199960.1"/>
    </source>
</evidence>
<evidence type="ECO:0000313" key="3">
    <source>
        <dbReference type="Proteomes" id="UP000466442"/>
    </source>
</evidence>
<proteinExistence type="predicted"/>
<evidence type="ECO:0000256" key="1">
    <source>
        <dbReference type="SAM" id="MobiDB-lite"/>
    </source>
</evidence>
<dbReference type="EMBL" id="WIXP02000014">
    <property type="protein sequence ID" value="KAF6199960.1"/>
    <property type="molecule type" value="Genomic_DNA"/>
</dbReference>
<organism evidence="2 3">
    <name type="scientific">Apolygus lucorum</name>
    <name type="common">Small green plant bug</name>
    <name type="synonym">Lygocoris lucorum</name>
    <dbReference type="NCBI Taxonomy" id="248454"/>
    <lineage>
        <taxon>Eukaryota</taxon>
        <taxon>Metazoa</taxon>
        <taxon>Ecdysozoa</taxon>
        <taxon>Arthropoda</taxon>
        <taxon>Hexapoda</taxon>
        <taxon>Insecta</taxon>
        <taxon>Pterygota</taxon>
        <taxon>Neoptera</taxon>
        <taxon>Paraneoptera</taxon>
        <taxon>Hemiptera</taxon>
        <taxon>Heteroptera</taxon>
        <taxon>Panheteroptera</taxon>
        <taxon>Cimicomorpha</taxon>
        <taxon>Miridae</taxon>
        <taxon>Mirini</taxon>
        <taxon>Apolygus</taxon>
    </lineage>
</organism>
<protein>
    <submittedName>
        <fullName evidence="2">Uncharacterized protein</fullName>
    </submittedName>
</protein>
<feature type="region of interest" description="Disordered" evidence="1">
    <location>
        <begin position="1"/>
        <end position="28"/>
    </location>
</feature>
<dbReference type="Proteomes" id="UP000466442">
    <property type="component" value="Unassembled WGS sequence"/>
</dbReference>
<accession>A0A8S9WSQ2</accession>
<comment type="caution">
    <text evidence="2">The sequence shown here is derived from an EMBL/GenBank/DDBJ whole genome shotgun (WGS) entry which is preliminary data.</text>
</comment>
<dbReference type="AlphaFoldDB" id="A0A8S9WSQ2"/>
<sequence length="164" mass="18265">MDTRSTIRSRNPEMPNPTAQGSGETPTDIVVDDIQEEEVNLDDQGQPMDEARNPLLYFEWMQDSFPTNPQHVNHSEVIIEDASVKNLLGGEKSTAGDVQHLVMWLYPVPTLPYNIYKKGHPKVGLGNQQSHIRETFLGQNEGGTDQEECPPISRMCSGIRCSSG</sequence>
<gene>
    <name evidence="2" type="ORF">GE061_006258</name>
</gene>
<reference evidence="2" key="1">
    <citation type="journal article" date="2021" name="Mol. Ecol. Resour.">
        <title>Apolygus lucorum genome provides insights into omnivorousness and mesophyll feeding.</title>
        <authorList>
            <person name="Liu Y."/>
            <person name="Liu H."/>
            <person name="Wang H."/>
            <person name="Huang T."/>
            <person name="Liu B."/>
            <person name="Yang B."/>
            <person name="Yin L."/>
            <person name="Li B."/>
            <person name="Zhang Y."/>
            <person name="Zhang S."/>
            <person name="Jiang F."/>
            <person name="Zhang X."/>
            <person name="Ren Y."/>
            <person name="Wang B."/>
            <person name="Wang S."/>
            <person name="Lu Y."/>
            <person name="Wu K."/>
            <person name="Fan W."/>
            <person name="Wang G."/>
        </authorList>
    </citation>
    <scope>NUCLEOTIDE SEQUENCE</scope>
    <source>
        <strain evidence="2">12Hb</strain>
    </source>
</reference>
<name>A0A8S9WSQ2_APOLU</name>
<keyword evidence="3" id="KW-1185">Reference proteome</keyword>